<keyword evidence="3" id="KW-1185">Reference proteome</keyword>
<feature type="compositionally biased region" description="Low complexity" evidence="1">
    <location>
        <begin position="357"/>
        <end position="374"/>
    </location>
</feature>
<dbReference type="GeneID" id="108988390"/>
<gene>
    <name evidence="4" type="primary">LOC108988390</name>
</gene>
<keyword evidence="2" id="KW-1133">Transmembrane helix</keyword>
<dbReference type="STRING" id="51240.A0A2I4ECR1"/>
<reference evidence="4" key="1">
    <citation type="submission" date="2025-08" db="UniProtKB">
        <authorList>
            <consortium name="RefSeq"/>
        </authorList>
    </citation>
    <scope>IDENTIFICATION</scope>
    <source>
        <tissue evidence="4">Leaves</tissue>
    </source>
</reference>
<dbReference type="Proteomes" id="UP000235220">
    <property type="component" value="Chromosome 3"/>
</dbReference>
<name>A0A2I4ECR1_JUGRE</name>
<feature type="region of interest" description="Disordered" evidence="1">
    <location>
        <begin position="322"/>
        <end position="374"/>
    </location>
</feature>
<dbReference type="KEGG" id="jre:108988390"/>
<evidence type="ECO:0000313" key="3">
    <source>
        <dbReference type="Proteomes" id="UP000235220"/>
    </source>
</evidence>
<dbReference type="Pfam" id="PF03140">
    <property type="entry name" value="DUF247"/>
    <property type="match status" value="1"/>
</dbReference>
<dbReference type="RefSeq" id="XP_018817182.2">
    <property type="nucleotide sequence ID" value="XM_018961637.2"/>
</dbReference>
<evidence type="ECO:0000313" key="4">
    <source>
        <dbReference type="RefSeq" id="XP_018817182.2"/>
    </source>
</evidence>
<organism evidence="3 4">
    <name type="scientific">Juglans regia</name>
    <name type="common">English walnut</name>
    <dbReference type="NCBI Taxonomy" id="51240"/>
    <lineage>
        <taxon>Eukaryota</taxon>
        <taxon>Viridiplantae</taxon>
        <taxon>Streptophyta</taxon>
        <taxon>Embryophyta</taxon>
        <taxon>Tracheophyta</taxon>
        <taxon>Spermatophyta</taxon>
        <taxon>Magnoliopsida</taxon>
        <taxon>eudicotyledons</taxon>
        <taxon>Gunneridae</taxon>
        <taxon>Pentapetalae</taxon>
        <taxon>rosids</taxon>
        <taxon>fabids</taxon>
        <taxon>Fagales</taxon>
        <taxon>Juglandaceae</taxon>
        <taxon>Juglans</taxon>
    </lineage>
</organism>
<protein>
    <submittedName>
        <fullName evidence="4">UPF0481 protein At3g47200-like</fullName>
    </submittedName>
</protein>
<feature type="compositionally biased region" description="Basic and acidic residues" evidence="1">
    <location>
        <begin position="328"/>
        <end position="343"/>
    </location>
</feature>
<dbReference type="InParanoid" id="A0A2I4ECR1"/>
<keyword evidence="2" id="KW-0472">Membrane</keyword>
<evidence type="ECO:0000256" key="2">
    <source>
        <dbReference type="SAM" id="Phobius"/>
    </source>
</evidence>
<dbReference type="InterPro" id="IPR004158">
    <property type="entry name" value="DUF247_pln"/>
</dbReference>
<proteinExistence type="predicted"/>
<dbReference type="AlphaFoldDB" id="A0A2I4ECR1"/>
<dbReference type="PANTHER" id="PTHR31170">
    <property type="entry name" value="BNAC04G53230D PROTEIN"/>
    <property type="match status" value="1"/>
</dbReference>
<dbReference type="OrthoDB" id="1849062at2759"/>
<keyword evidence="2" id="KW-0812">Transmembrane</keyword>
<feature type="region of interest" description="Disordered" evidence="1">
    <location>
        <begin position="275"/>
        <end position="310"/>
    </location>
</feature>
<evidence type="ECO:0000256" key="1">
    <source>
        <dbReference type="SAM" id="MobiDB-lite"/>
    </source>
</evidence>
<dbReference type="PANTHER" id="PTHR31170:SF25">
    <property type="entry name" value="BNAA09G04570D PROTEIN"/>
    <property type="match status" value="1"/>
</dbReference>
<accession>A0A2I4ECR1</accession>
<feature type="transmembrane region" description="Helical" evidence="2">
    <location>
        <begin position="530"/>
        <end position="553"/>
    </location>
</feature>
<feature type="compositionally biased region" description="Basic and acidic residues" evidence="1">
    <location>
        <begin position="277"/>
        <end position="292"/>
    </location>
</feature>
<sequence length="659" mass="74799">MAGTREHVISVEELLSRKADVVRTEAGETSRGRDISCQQRRVIEVIEQREEACELKKKRFEKLREAGDHHDHHPNGGQKATPRIQKVPLLLQDHKHFDKYFTPRIVALGPIHHDTPKYKPAEAYKLRMAKCFVQDSDTKDEILYDIVEKNIEQLRKCFDKEVTKKYDDQALAWMLFVDGCAILQSIHCAVSNECTDWKMKYDLMAFGTQDLFLLENQLPYQLLVDLMNSSAKKDELENSIKNFMLMQTSLPEEEGSQGTAGTRMPLWWGFLGKRKSHGPDAGEENKRDDKNKSKALLGEEEGTTERDPNHLLDLLRTIIIGAKPKRSTPGDEKGRDDKIKEDQDGVAPPQGRDRAPKQQGSPPKKSSRSSKLQSYYRNVEELREAGIHVRPPRKRNGSLTTITFDEGLNFYLRLSPIMVDDSTGPKFLNLIAYEMCPDFYNDFQITSYILFLDSLIDNTNDVVELRNAGVLQNHLGSDKEVAQLFNEIGTDLVPDPDAYAVVKAAIQRHYDTQWKTWIAEAIHEHFRSPWTFLAFSAAIIVLGLTFIQTWFAFKEDRVPRDSDPLLVGHIRPPRAPLKESPSVDLSDGGRSLSNRVASVVHARLTVCMNFTRCSTKRRFVQPCTAPQVPTASDLSNPCARFVLNVVRVPNVPPPSVVVI</sequence>